<dbReference type="SUPFAM" id="SSF51905">
    <property type="entry name" value="FAD/NAD(P)-binding domain"/>
    <property type="match status" value="1"/>
</dbReference>
<keyword evidence="5" id="KW-0560">Oxidoreductase</keyword>
<protein>
    <recommendedName>
        <fullName evidence="6">FAD dependent oxidoreductase domain-containing protein</fullName>
    </recommendedName>
</protein>
<evidence type="ECO:0000256" key="5">
    <source>
        <dbReference type="ARBA" id="ARBA00023002"/>
    </source>
</evidence>
<dbReference type="OrthoDB" id="2219495at2759"/>
<dbReference type="Proteomes" id="UP000242287">
    <property type="component" value="Unassembled WGS sequence"/>
</dbReference>
<dbReference type="InterPro" id="IPR036188">
    <property type="entry name" value="FAD/NAD-bd_sf"/>
</dbReference>
<gene>
    <name evidence="7" type="ORF">AMATHDRAFT_140800</name>
</gene>
<evidence type="ECO:0000313" key="7">
    <source>
        <dbReference type="EMBL" id="PFH52114.1"/>
    </source>
</evidence>
<evidence type="ECO:0000256" key="4">
    <source>
        <dbReference type="ARBA" id="ARBA00022827"/>
    </source>
</evidence>
<feature type="domain" description="FAD dependent oxidoreductase" evidence="6">
    <location>
        <begin position="7"/>
        <end position="387"/>
    </location>
</feature>
<organism evidence="7 8">
    <name type="scientific">Amanita thiersii Skay4041</name>
    <dbReference type="NCBI Taxonomy" id="703135"/>
    <lineage>
        <taxon>Eukaryota</taxon>
        <taxon>Fungi</taxon>
        <taxon>Dikarya</taxon>
        <taxon>Basidiomycota</taxon>
        <taxon>Agaricomycotina</taxon>
        <taxon>Agaricomycetes</taxon>
        <taxon>Agaricomycetidae</taxon>
        <taxon>Agaricales</taxon>
        <taxon>Pluteineae</taxon>
        <taxon>Amanitaceae</taxon>
        <taxon>Amanita</taxon>
    </lineage>
</organism>
<dbReference type="EMBL" id="KZ301981">
    <property type="protein sequence ID" value="PFH52114.1"/>
    <property type="molecule type" value="Genomic_DNA"/>
</dbReference>
<dbReference type="AlphaFoldDB" id="A0A2A9NRZ8"/>
<evidence type="ECO:0000256" key="2">
    <source>
        <dbReference type="ARBA" id="ARBA00010989"/>
    </source>
</evidence>
<evidence type="ECO:0000259" key="6">
    <source>
        <dbReference type="Pfam" id="PF01266"/>
    </source>
</evidence>
<keyword evidence="4" id="KW-0274">FAD</keyword>
<evidence type="ECO:0000256" key="3">
    <source>
        <dbReference type="ARBA" id="ARBA00022630"/>
    </source>
</evidence>
<dbReference type="InterPro" id="IPR045170">
    <property type="entry name" value="MTOX"/>
</dbReference>
<accession>A0A2A9NRZ8</accession>
<proteinExistence type="inferred from homology"/>
<dbReference type="GO" id="GO:0004657">
    <property type="term" value="F:proline dehydrogenase activity"/>
    <property type="evidence" value="ECO:0007669"/>
    <property type="project" value="TreeGrafter"/>
</dbReference>
<dbReference type="GO" id="GO:0008115">
    <property type="term" value="F:sarcosine oxidase activity"/>
    <property type="evidence" value="ECO:0007669"/>
    <property type="project" value="TreeGrafter"/>
</dbReference>
<keyword evidence="3" id="KW-0285">Flavoprotein</keyword>
<comment type="cofactor">
    <cofactor evidence="1">
        <name>FAD</name>
        <dbReference type="ChEBI" id="CHEBI:57692"/>
    </cofactor>
</comment>
<dbReference type="Gene3D" id="3.30.9.10">
    <property type="entry name" value="D-Amino Acid Oxidase, subunit A, domain 2"/>
    <property type="match status" value="1"/>
</dbReference>
<reference evidence="7 8" key="1">
    <citation type="submission" date="2014-02" db="EMBL/GenBank/DDBJ databases">
        <title>Transposable element dynamics among asymbiotic and ectomycorrhizal Amanita fungi.</title>
        <authorList>
            <consortium name="DOE Joint Genome Institute"/>
            <person name="Hess J."/>
            <person name="Skrede I."/>
            <person name="Wolfe B."/>
            <person name="LaButti K."/>
            <person name="Ohm R.A."/>
            <person name="Grigoriev I.V."/>
            <person name="Pringle A."/>
        </authorList>
    </citation>
    <scope>NUCLEOTIDE SEQUENCE [LARGE SCALE GENOMIC DNA]</scope>
    <source>
        <strain evidence="7 8">SKay4041</strain>
    </source>
</reference>
<sequence>MILPEDKIVIVGAGCFGTSTAYHLLKRGFTDITILERSTSLPATDAASNDINKVVRSSYSDEFYSQLARDAISLWKNDLEWANTYHESGVIVLGSTASGELGKAYAHESYQNDVALGARVAELRDGNSIRGVFPPGVRTGSFADREGYLNYDGGWAHAAQGMTMMIEKVKALNGRFVTGKTVCGLVRREDSGRTAGVKCADGSIYKAALVILAVGSWTASAFPEINFEKKCHATGQCIAMIQLTEQESNRYKDCPVVLDLSTGFYIFPPTKEHVVKLAIHGAGYTNNLPIEGYSMHISTPRTVTSDSTRGLAIPKDALQTLRSCLRGVYPDLAEKPLMGTRLCWYNDSLDGDWIIGRYPGDNGLMFATAGSGHAYKFLPVIGRLVADAVQETLDPALVLKFAIDRVYRNVDPSRNGAVLELRLDELCTIEDLAAPNAKED</sequence>
<evidence type="ECO:0000256" key="1">
    <source>
        <dbReference type="ARBA" id="ARBA00001974"/>
    </source>
</evidence>
<dbReference type="GO" id="GO:0050031">
    <property type="term" value="F:L-pipecolate oxidase activity"/>
    <property type="evidence" value="ECO:0007669"/>
    <property type="project" value="TreeGrafter"/>
</dbReference>
<dbReference type="GO" id="GO:0050660">
    <property type="term" value="F:flavin adenine dinucleotide binding"/>
    <property type="evidence" value="ECO:0007669"/>
    <property type="project" value="InterPro"/>
</dbReference>
<dbReference type="Gene3D" id="3.50.50.60">
    <property type="entry name" value="FAD/NAD(P)-binding domain"/>
    <property type="match status" value="1"/>
</dbReference>
<dbReference type="STRING" id="703135.A0A2A9NRZ8"/>
<dbReference type="Pfam" id="PF01266">
    <property type="entry name" value="DAO"/>
    <property type="match status" value="1"/>
</dbReference>
<evidence type="ECO:0000313" key="8">
    <source>
        <dbReference type="Proteomes" id="UP000242287"/>
    </source>
</evidence>
<dbReference type="PANTHER" id="PTHR10961">
    <property type="entry name" value="PEROXISOMAL SARCOSINE OXIDASE"/>
    <property type="match status" value="1"/>
</dbReference>
<keyword evidence="8" id="KW-1185">Reference proteome</keyword>
<comment type="similarity">
    <text evidence="2">Belongs to the MSOX/MTOX family.</text>
</comment>
<dbReference type="PANTHER" id="PTHR10961:SF46">
    <property type="entry name" value="PEROXISOMAL SARCOSINE OXIDASE"/>
    <property type="match status" value="1"/>
</dbReference>
<dbReference type="InterPro" id="IPR006076">
    <property type="entry name" value="FAD-dep_OxRdtase"/>
</dbReference>
<name>A0A2A9NRZ8_9AGAR</name>